<dbReference type="Gene3D" id="3.40.50.1700">
    <property type="entry name" value="Glycoside hydrolase family 3 C-terminal domain"/>
    <property type="match status" value="1"/>
</dbReference>
<dbReference type="PANTHER" id="PTHR30620:SF16">
    <property type="entry name" value="LYSOSOMAL BETA GLUCOSIDASE"/>
    <property type="match status" value="1"/>
</dbReference>
<dbReference type="PRINTS" id="PR00133">
    <property type="entry name" value="GLHYDRLASE3"/>
</dbReference>
<reference evidence="12" key="1">
    <citation type="submission" date="2022-01" db="EMBL/GenBank/DDBJ databases">
        <title>Antribacter sp. nov., isolated from Guizhou of China.</title>
        <authorList>
            <person name="Chengliang C."/>
            <person name="Ya Z."/>
        </authorList>
    </citation>
    <scope>NUCLEOTIDE SEQUENCE</scope>
    <source>
        <strain evidence="12">KLBMP 9083</strain>
    </source>
</reference>
<dbReference type="InterPro" id="IPR001764">
    <property type="entry name" value="Glyco_hydro_3_N"/>
</dbReference>
<comment type="caution">
    <text evidence="12">The sequence shown here is derived from an EMBL/GenBank/DDBJ whole genome shotgun (WGS) entry which is preliminary data.</text>
</comment>
<dbReference type="GO" id="GO:0009251">
    <property type="term" value="P:glucan catabolic process"/>
    <property type="evidence" value="ECO:0007669"/>
    <property type="project" value="TreeGrafter"/>
</dbReference>
<dbReference type="Pfam" id="PF01915">
    <property type="entry name" value="Glyco_hydro_3_C"/>
    <property type="match status" value="1"/>
</dbReference>
<dbReference type="EC" id="3.2.1.21" evidence="3"/>
<evidence type="ECO:0000256" key="8">
    <source>
        <dbReference type="ARBA" id="ARBA00023295"/>
    </source>
</evidence>
<evidence type="ECO:0000256" key="7">
    <source>
        <dbReference type="ARBA" id="ARBA00022837"/>
    </source>
</evidence>
<proteinExistence type="inferred from homology"/>
<evidence type="ECO:0000256" key="5">
    <source>
        <dbReference type="ARBA" id="ARBA00022737"/>
    </source>
</evidence>
<dbReference type="Gene3D" id="3.20.20.300">
    <property type="entry name" value="Glycoside hydrolase, family 3, N-terminal domain"/>
    <property type="match status" value="2"/>
</dbReference>
<evidence type="ECO:0000256" key="6">
    <source>
        <dbReference type="ARBA" id="ARBA00022801"/>
    </source>
</evidence>
<dbReference type="EMBL" id="JAKGSG010000022">
    <property type="protein sequence ID" value="MCF4120696.1"/>
    <property type="molecule type" value="Genomic_DNA"/>
</dbReference>
<keyword evidence="8" id="KW-0326">Glycosidase</keyword>
<dbReference type="GO" id="GO:0016020">
    <property type="term" value="C:membrane"/>
    <property type="evidence" value="ECO:0007669"/>
    <property type="project" value="InterPro"/>
</dbReference>
<dbReference type="SUPFAM" id="SSF141072">
    <property type="entry name" value="CalX-like"/>
    <property type="match status" value="1"/>
</dbReference>
<dbReference type="PANTHER" id="PTHR30620">
    <property type="entry name" value="PERIPLASMIC BETA-GLUCOSIDASE-RELATED"/>
    <property type="match status" value="1"/>
</dbReference>
<evidence type="ECO:0000256" key="3">
    <source>
        <dbReference type="ARBA" id="ARBA00012744"/>
    </source>
</evidence>
<accession>A0AA41QDP0</accession>
<evidence type="ECO:0000313" key="13">
    <source>
        <dbReference type="Proteomes" id="UP001165405"/>
    </source>
</evidence>
<dbReference type="InterPro" id="IPR038081">
    <property type="entry name" value="CalX-like_sf"/>
</dbReference>
<keyword evidence="7" id="KW-0106">Calcium</keyword>
<dbReference type="Proteomes" id="UP001165405">
    <property type="component" value="Unassembled WGS sequence"/>
</dbReference>
<dbReference type="Pfam" id="PF00933">
    <property type="entry name" value="Glyco_hydro_3"/>
    <property type="match status" value="1"/>
</dbReference>
<feature type="domain" description="Glycoside hydrolase family 3 N-terminal" evidence="9">
    <location>
        <begin position="178"/>
        <end position="329"/>
    </location>
</feature>
<dbReference type="Pfam" id="PF03160">
    <property type="entry name" value="Calx-beta"/>
    <property type="match status" value="1"/>
</dbReference>
<keyword evidence="5" id="KW-0677">Repeat</keyword>
<comment type="catalytic activity">
    <reaction evidence="1">
        <text>Hydrolysis of terminal, non-reducing beta-D-glucosyl residues with release of beta-D-glucose.</text>
        <dbReference type="EC" id="3.2.1.21"/>
    </reaction>
</comment>
<keyword evidence="6 12" id="KW-0378">Hydrolase</keyword>
<protein>
    <recommendedName>
        <fullName evidence="3">beta-glucosidase</fullName>
        <ecNumber evidence="3">3.2.1.21</ecNumber>
    </recommendedName>
</protein>
<name>A0AA41QDP0_9MICO</name>
<dbReference type="RefSeq" id="WP_236088460.1">
    <property type="nucleotide sequence ID" value="NZ_JAKGSG010000022.1"/>
</dbReference>
<feature type="domain" description="Glycoside hydrolase family 3 C-terminal" evidence="10">
    <location>
        <begin position="439"/>
        <end position="625"/>
    </location>
</feature>
<dbReference type="InterPro" id="IPR017853">
    <property type="entry name" value="GH"/>
</dbReference>
<evidence type="ECO:0000313" key="12">
    <source>
        <dbReference type="EMBL" id="MCF4120696.1"/>
    </source>
</evidence>
<dbReference type="InterPro" id="IPR036962">
    <property type="entry name" value="Glyco_hydro_3_N_sf"/>
</dbReference>
<keyword evidence="13" id="KW-1185">Reference proteome</keyword>
<dbReference type="AlphaFoldDB" id="A0AA41QDP0"/>
<feature type="domain" description="Calx-beta" evidence="11">
    <location>
        <begin position="58"/>
        <end position="141"/>
    </location>
</feature>
<dbReference type="SUPFAM" id="SSF51445">
    <property type="entry name" value="(Trans)glycosidases"/>
    <property type="match status" value="1"/>
</dbReference>
<evidence type="ECO:0000259" key="11">
    <source>
        <dbReference type="Pfam" id="PF03160"/>
    </source>
</evidence>
<dbReference type="InterPro" id="IPR036881">
    <property type="entry name" value="Glyco_hydro_3_C_sf"/>
</dbReference>
<organism evidence="12 13">
    <name type="scientific">Antribacter soli</name>
    <dbReference type="NCBI Taxonomy" id="2910976"/>
    <lineage>
        <taxon>Bacteria</taxon>
        <taxon>Bacillati</taxon>
        <taxon>Actinomycetota</taxon>
        <taxon>Actinomycetes</taxon>
        <taxon>Micrococcales</taxon>
        <taxon>Promicromonosporaceae</taxon>
        <taxon>Antribacter</taxon>
    </lineage>
</organism>
<evidence type="ECO:0000256" key="2">
    <source>
        <dbReference type="ARBA" id="ARBA00005336"/>
    </source>
</evidence>
<evidence type="ECO:0000259" key="10">
    <source>
        <dbReference type="Pfam" id="PF01915"/>
    </source>
</evidence>
<dbReference type="InterPro" id="IPR051915">
    <property type="entry name" value="Cellulose_Degrad_GH3"/>
</dbReference>
<evidence type="ECO:0000256" key="4">
    <source>
        <dbReference type="ARBA" id="ARBA00022729"/>
    </source>
</evidence>
<dbReference type="InterPro" id="IPR003644">
    <property type="entry name" value="Calx_beta"/>
</dbReference>
<dbReference type="Gene3D" id="2.60.40.2030">
    <property type="match status" value="1"/>
</dbReference>
<dbReference type="SUPFAM" id="SSF52279">
    <property type="entry name" value="Beta-D-glucan exohydrolase, C-terminal domain"/>
    <property type="match status" value="1"/>
</dbReference>
<keyword evidence="4" id="KW-0732">Signal</keyword>
<sequence length="626" mass="62501">MPQEVESRHGTRSCALALATALVAGSGAGALPGHGSGHEVLVRAAAPLTFVADGGEAQVGLRVVVADGGQLARQVTVAWSTGRGTATPGDDYTPASGEVVFPAGTPSGTELTVAVRIADTAAGETAETIPLTLTLKPAGQDVGIGAGPTVVVDAHDLPYLDPVLPAETRVADLLARMTLDEKAGQLTQVERGDVAGDPAGVARLGLGSVYAAPGSAPVPNTAAGWAETVDGLQSHARATRLQVPLLVAADAVHGHGNLPGATLPPHNIGLGATRDAELVGALDAMVREELAATGVTWPLSPGPAVADVRSGRFYESLGTDPGAVAALEGARGSGPADGLTRQALEGSATPDDLAAAVAAGTDTFYAPGQAARVRDALVGAVQTGALPQAVLDAAVGQVLAAKLALGLFERPFTDRSALAAVGSPEHRALARQGVAESQVVLKDDDVLPLEAGQPLYVAGRSADDLGNQAGGWTVTWQGSSGSPTAGTTILGGLLEHGAQVTFSADASAPLDGYDTGVVVVGETPYAGAFGDVGGPQWAWDRADAGRPREPKSLDLQPGDAAVVQKVCSAVPSCVVVVVSGRPQAFDASAADAVVAAWLPGTEGGGVADALFGTVPFTGTLPVPWPL</sequence>
<comment type="similarity">
    <text evidence="2">Belongs to the glycosyl hydrolase 3 family.</text>
</comment>
<dbReference type="InterPro" id="IPR002772">
    <property type="entry name" value="Glyco_hydro_3_C"/>
</dbReference>
<gene>
    <name evidence="12" type="ORF">L1785_06875</name>
</gene>
<dbReference type="GO" id="GO:0008422">
    <property type="term" value="F:beta-glucosidase activity"/>
    <property type="evidence" value="ECO:0007669"/>
    <property type="project" value="UniProtKB-EC"/>
</dbReference>
<evidence type="ECO:0000259" key="9">
    <source>
        <dbReference type="Pfam" id="PF00933"/>
    </source>
</evidence>
<dbReference type="GO" id="GO:0007154">
    <property type="term" value="P:cell communication"/>
    <property type="evidence" value="ECO:0007669"/>
    <property type="project" value="InterPro"/>
</dbReference>
<evidence type="ECO:0000256" key="1">
    <source>
        <dbReference type="ARBA" id="ARBA00000448"/>
    </source>
</evidence>